<evidence type="ECO:0000313" key="7">
    <source>
        <dbReference type="Proteomes" id="UP000824007"/>
    </source>
</evidence>
<evidence type="ECO:0000259" key="3">
    <source>
        <dbReference type="Pfam" id="PF13569"/>
    </source>
</evidence>
<accession>A0A9D1YQP6</accession>
<dbReference type="InterPro" id="IPR016024">
    <property type="entry name" value="ARM-type_fold"/>
</dbReference>
<dbReference type="Pfam" id="PF18991">
    <property type="entry name" value="DUF5724"/>
    <property type="match status" value="1"/>
</dbReference>
<evidence type="ECO:0000259" key="4">
    <source>
        <dbReference type="Pfam" id="PF18991"/>
    </source>
</evidence>
<dbReference type="EMBL" id="DXDD01000108">
    <property type="protein sequence ID" value="HIY60784.1"/>
    <property type="molecule type" value="Genomic_DNA"/>
</dbReference>
<evidence type="ECO:0000313" key="6">
    <source>
        <dbReference type="EMBL" id="HIY60784.1"/>
    </source>
</evidence>
<name>A0A9D1YQP6_9FIRM</name>
<dbReference type="Pfam" id="PF13569">
    <property type="entry name" value="DUF4132"/>
    <property type="match status" value="1"/>
</dbReference>
<dbReference type="InterPro" id="IPR043782">
    <property type="entry name" value="DUF5724"/>
</dbReference>
<protein>
    <submittedName>
        <fullName evidence="6">DUF4132 domain-containing protein</fullName>
    </submittedName>
</protein>
<dbReference type="Pfam" id="PF24879">
    <property type="entry name" value="DUF7737"/>
    <property type="match status" value="1"/>
</dbReference>
<feature type="region of interest" description="Disordered" evidence="2">
    <location>
        <begin position="1283"/>
        <end position="1306"/>
    </location>
</feature>
<evidence type="ECO:0000256" key="1">
    <source>
        <dbReference type="SAM" id="Coils"/>
    </source>
</evidence>
<reference evidence="6" key="1">
    <citation type="journal article" date="2021" name="PeerJ">
        <title>Extensive microbial diversity within the chicken gut microbiome revealed by metagenomics and culture.</title>
        <authorList>
            <person name="Gilroy R."/>
            <person name="Ravi A."/>
            <person name="Getino M."/>
            <person name="Pursley I."/>
            <person name="Horton D.L."/>
            <person name="Alikhan N.F."/>
            <person name="Baker D."/>
            <person name="Gharbi K."/>
            <person name="Hall N."/>
            <person name="Watson M."/>
            <person name="Adriaenssens E.M."/>
            <person name="Foster-Nyarko E."/>
            <person name="Jarju S."/>
            <person name="Secka A."/>
            <person name="Antonio M."/>
            <person name="Oren A."/>
            <person name="Chaudhuri R.R."/>
            <person name="La Ragione R."/>
            <person name="Hildebrand F."/>
            <person name="Pallen M.J."/>
        </authorList>
    </citation>
    <scope>NUCLEOTIDE SEQUENCE</scope>
    <source>
        <strain evidence="6">ChiSxjej3B15-24422</strain>
    </source>
</reference>
<gene>
    <name evidence="6" type="ORF">H9831_08915</name>
</gene>
<dbReference type="InterPro" id="IPR056639">
    <property type="entry name" value="DUF7737"/>
</dbReference>
<evidence type="ECO:0000259" key="5">
    <source>
        <dbReference type="Pfam" id="PF24879"/>
    </source>
</evidence>
<keyword evidence="1" id="KW-0175">Coiled coil</keyword>
<sequence>MERKNASIDRTKQKAMEKRAQKSGPLAQALWNYVCYPYGRENWESLSGVLRGIYGKAPEELKTAEEFWNPAMKRAVKALSDRRFVRDMEEITWMRMEGQFSSSMWRRSYRSADFGYHAFQAVSDLAGCLYLLCYEQDEKELLSCSHDWLRGFDVRLALELRRGNGEICAAVWDALSGDDGEVLLSSKIIRAVVISGQPELLDRLLKLLLAARLQEGLRQQILENADAGSIQTLTRILKLCIDEDLFRFSSVARAFDTWTGLGFGDADGKTVKRCAALAYECLTDPEAGRRFLDSPDNLEAYFALWAAGCHEAADTDRMVRALLEDEKKYRRILGWLFISRTDSPRYQMRLAQQYLGERDEELLAWITGCLSVTFSVLGTYACTYRKEPFSAKKNPDLPDTKTERRALFGSLEEAARFIGNKNRTFTGNPFAFVSVTLENTRVISCMLSLAGYDLDEEMTERLAQLRPFMDVQQRSAWYGNLLQPEKRAKHRALLREGLQDRSVQVKELAAKRLSDCSLEREDLEALAESLRSRSSGFRKAVLSVLQKQKPASLAPVVGKMLSAGEEYQIQAAAELLLGFREEHPELLRGQAEALSCLKERKLSTQTRILLDRLDGEEEAREEYTEENGFGLYDPKELERQAEQLEKEGLLQPERGDAGWFSALLPSEKEYLAALERLNGVFARHADYEYETESYDGARTKVLFGNVSMQTVPIPASFGNGAQLRIRQAVTPEMIPFWEEFREAFGAYASDPEKMLGFCYTACRWNSPYVYRAATAAWFADTESRFAPDYHTAAYGIYQARYWQMMDVAALLVQIFSPKEVFPAAFRCYRCAVELIGRENLSRKYLETDQEKAVVWQGRRNDFPLNHRMAGFWRRILKKTAERPEDFRAWFRFEYALERQMQTPVQEGLQAEDFFRACEEQLLPAEALYQRLLVGSNAAGDIGMLTAPAKFHGRGKRLLETWNWAQEVTCTAVRRIVEVEEKRGELPTPLTPAARAIERFEGAEYFCGLLAALGKEPFFRGYLYSSDTTKRAVLSRLLKRCYPAKEDSPQKLKELLAATDIGEKRLAEAAMYAPQWAGLAEQILGWPGLKKGVWFFQAHINETFSAEKETEVALYSPISPQRFNDGAFDRDWFLTAYGQLGEKRFHILYQSAKYITSGSSAHRRSQLYADAVLGKLDAGELEKEIGEKRNQEKLRCYPLIPIAEGDRREALRRYEFIQRFLKESRQFGAQRRESERKAVLTAMENLALTTGFMDVNRMTWYLESEKMKELAPFFDGVAPGMRADGRNAAAGGPAGDDPAAGHAGTPAPGADGVLLRLGIDAEGNASLAVQKNGKTLKTLPKALNKDETVLEMKETVKELKEQKRRAVETLERAMTEQTVFLGDELEKILENPVLAPQVSALLWIPEEGGKAGFPGKNEAGLTLTDIRGELHALPADAKLRVAHPHDLIAAGEWAQAMHLLYEKKRKQPFKQVFREYYPLTEEERQERTLSRRYAGHQVQPQKTVALLRSRGWTVDYEEGLQKVFYRENLIVRMYALADWFSPADIEAPTLEEVRFFDRTTGKAEALESVPPILFSETMRDIDLAVSVAHAGGVDPEASHSTVEMRAALAKELVSLLKLSNVSFAGSHARIHGSLADYSVHLGSGVVHGEGLGMIAVLPVHSQARGRIFLPFADDDPKTAEILSKILLFAEDKKIKDPAIQDQIRG</sequence>
<feature type="domain" description="DUF7737" evidence="5">
    <location>
        <begin position="1601"/>
        <end position="1702"/>
    </location>
</feature>
<comment type="caution">
    <text evidence="6">The sequence shown here is derived from an EMBL/GenBank/DDBJ whole genome shotgun (WGS) entry which is preliminary data.</text>
</comment>
<feature type="coiled-coil region" evidence="1">
    <location>
        <begin position="1341"/>
        <end position="1375"/>
    </location>
</feature>
<proteinExistence type="predicted"/>
<dbReference type="InterPro" id="IPR025406">
    <property type="entry name" value="DUF4132"/>
</dbReference>
<feature type="compositionally biased region" description="Low complexity" evidence="2">
    <location>
        <begin position="1285"/>
        <end position="1306"/>
    </location>
</feature>
<evidence type="ECO:0000256" key="2">
    <source>
        <dbReference type="SAM" id="MobiDB-lite"/>
    </source>
</evidence>
<feature type="domain" description="DUF4132" evidence="3">
    <location>
        <begin position="1332"/>
        <end position="1511"/>
    </location>
</feature>
<feature type="domain" description="DUF5724" evidence="4">
    <location>
        <begin position="59"/>
        <end position="1260"/>
    </location>
</feature>
<organism evidence="6 7">
    <name type="scientific">Candidatus Eisenbergiella pullistercoris</name>
    <dbReference type="NCBI Taxonomy" id="2838555"/>
    <lineage>
        <taxon>Bacteria</taxon>
        <taxon>Bacillati</taxon>
        <taxon>Bacillota</taxon>
        <taxon>Clostridia</taxon>
        <taxon>Lachnospirales</taxon>
        <taxon>Lachnospiraceae</taxon>
        <taxon>Eisenbergiella</taxon>
    </lineage>
</organism>
<feature type="region of interest" description="Disordered" evidence="2">
    <location>
        <begin position="1"/>
        <end position="20"/>
    </location>
</feature>
<dbReference type="SUPFAM" id="SSF48371">
    <property type="entry name" value="ARM repeat"/>
    <property type="match status" value="1"/>
</dbReference>
<reference evidence="6" key="2">
    <citation type="submission" date="2021-04" db="EMBL/GenBank/DDBJ databases">
        <authorList>
            <person name="Gilroy R."/>
        </authorList>
    </citation>
    <scope>NUCLEOTIDE SEQUENCE</scope>
    <source>
        <strain evidence="6">ChiSxjej3B15-24422</strain>
    </source>
</reference>
<dbReference type="Proteomes" id="UP000824007">
    <property type="component" value="Unassembled WGS sequence"/>
</dbReference>